<comment type="caution">
    <text evidence="5">The sequence shown here is derived from an EMBL/GenBank/DDBJ whole genome shotgun (WGS) entry which is preliminary data.</text>
</comment>
<sequence length="800" mass="89596">MVEAKKPTEAISGATGQTDSYAFALHAPFSFITNGKEYRLRAYYHGNKRVDILTGIIGKLVKKDFSKLIKLIGSKEITGTKSESAIKIDEPDYEKIRDYRRFFKSLHNTIRDGDKLDPAAAFDELSKTLLMSAADEALTTTNPKHKRLTADDVKGYAQTSNAKAIKSVNIHFKEVVHAAFPLLSDETSELNLSPETIEQILRKLQPFSLKSEDIDVKGRAFEEFLPSQLRGKGLGQYFTPRPVVNFMCELADISLNDVVVDFACGSGGFLIKAYEKMRSEVEVLPAGTIKRLGTTRHALIEDIKNSQIFGIDAEPRAARTARMNMLLWGDGKCVVRGNALATTDFSGNRYQVEEYDPSKDGTGCSLILANPPFGAREKDTGILGSYDFGSRKKIRKSQKTEVLFVEKALRLLRPEGRLLIVLPTGLLSADSYESLRMHILRNAWVRGIVNLPTHTFVQSGVPTVNTVVLYLQKYTEDVKEFFDSQDIGEDFSEFKSLLSRNPQYDYEIFMADCEDVGFEPNGKASKRNGEPSDLDLILNDFVEQSDSDLDSLDVFDFAERLYGIKSFRRRDQSIRGSKKAGKVSFKVCASALMGRMDPSYYVFSEKTRFFEADMEPIGQRVKTVSSRFRPKTPEELDDEFPLLSVSSDGKVTMREVLRGEDILTPQKMVQTGDIVYNPMRVNIGSIGIVDEENSGGLVSPDYHVIRPDGIDAEYFIGLLRTPFYKFYIDIITTGSIRDRLYPQDLQKMLIPKTDAGKRKKIKDLQAAIGDEVDRSNAAISQLSISLNETIRKMLPSAPAS</sequence>
<dbReference type="AlphaFoldDB" id="A0AB38C0L8"/>
<dbReference type="SUPFAM" id="SSF53335">
    <property type="entry name" value="S-adenosyl-L-methionine-dependent methyltransferases"/>
    <property type="match status" value="1"/>
</dbReference>
<proteinExistence type="inferred from homology"/>
<dbReference type="SUPFAM" id="SSF116734">
    <property type="entry name" value="DNA methylase specificity domain"/>
    <property type="match status" value="1"/>
</dbReference>
<dbReference type="PRINTS" id="PR00507">
    <property type="entry name" value="N12N6MTFRASE"/>
</dbReference>
<accession>A0AB38C0L8</accession>
<name>A0AB38C0L8_PSESX</name>
<dbReference type="Gene3D" id="3.40.50.150">
    <property type="entry name" value="Vaccinia Virus protein VP39"/>
    <property type="match status" value="1"/>
</dbReference>
<evidence type="ECO:0000256" key="1">
    <source>
        <dbReference type="ARBA" id="ARBA00006594"/>
    </source>
</evidence>
<evidence type="ECO:0000313" key="5">
    <source>
        <dbReference type="EMBL" id="SFO51365.1"/>
    </source>
</evidence>
<evidence type="ECO:0000259" key="4">
    <source>
        <dbReference type="Pfam" id="PF02384"/>
    </source>
</evidence>
<dbReference type="InterPro" id="IPR052916">
    <property type="entry name" value="Type-I_RE_MTase_Subunit"/>
</dbReference>
<dbReference type="Proteomes" id="UP000183083">
    <property type="component" value="Unassembled WGS sequence"/>
</dbReference>
<dbReference type="CDD" id="cd16961">
    <property type="entry name" value="RMtype1_S_TRD-CR_like"/>
    <property type="match status" value="1"/>
</dbReference>
<dbReference type="GO" id="GO:0009307">
    <property type="term" value="P:DNA restriction-modification system"/>
    <property type="evidence" value="ECO:0007669"/>
    <property type="project" value="UniProtKB-KW"/>
</dbReference>
<dbReference type="Gene3D" id="3.90.220.20">
    <property type="entry name" value="DNA methylase specificity domains"/>
    <property type="match status" value="1"/>
</dbReference>
<dbReference type="GO" id="GO:0003677">
    <property type="term" value="F:DNA binding"/>
    <property type="evidence" value="ECO:0007669"/>
    <property type="project" value="UniProtKB-KW"/>
</dbReference>
<protein>
    <submittedName>
        <fullName evidence="5">Type I restriction enzyme M protein</fullName>
    </submittedName>
</protein>
<dbReference type="PANTHER" id="PTHR42998">
    <property type="entry name" value="TYPE I RESTRICTION ENZYME HINDVIIP M PROTEIN-RELATED"/>
    <property type="match status" value="1"/>
</dbReference>
<evidence type="ECO:0000313" key="6">
    <source>
        <dbReference type="Proteomes" id="UP000183083"/>
    </source>
</evidence>
<keyword evidence="3" id="KW-0238">DNA-binding</keyword>
<dbReference type="PANTHER" id="PTHR42998:SF1">
    <property type="entry name" value="TYPE I RESTRICTION ENZYME HINDI METHYLASE SUBUNIT"/>
    <property type="match status" value="1"/>
</dbReference>
<dbReference type="GO" id="GO:0008170">
    <property type="term" value="F:N-methyltransferase activity"/>
    <property type="evidence" value="ECO:0007669"/>
    <property type="project" value="InterPro"/>
</dbReference>
<dbReference type="Pfam" id="PF02384">
    <property type="entry name" value="N6_Mtase"/>
    <property type="match status" value="1"/>
</dbReference>
<feature type="domain" description="DNA methylase adenine-specific" evidence="4">
    <location>
        <begin position="213"/>
        <end position="490"/>
    </location>
</feature>
<dbReference type="InterPro" id="IPR029063">
    <property type="entry name" value="SAM-dependent_MTases_sf"/>
</dbReference>
<evidence type="ECO:0000256" key="2">
    <source>
        <dbReference type="ARBA" id="ARBA00022747"/>
    </source>
</evidence>
<keyword evidence="2" id="KW-0680">Restriction system</keyword>
<organism evidence="5 6">
    <name type="scientific">Pseudomonas syringae</name>
    <dbReference type="NCBI Taxonomy" id="317"/>
    <lineage>
        <taxon>Bacteria</taxon>
        <taxon>Pseudomonadati</taxon>
        <taxon>Pseudomonadota</taxon>
        <taxon>Gammaproteobacteria</taxon>
        <taxon>Pseudomonadales</taxon>
        <taxon>Pseudomonadaceae</taxon>
        <taxon>Pseudomonas</taxon>
    </lineage>
</organism>
<reference evidence="5 6" key="1">
    <citation type="submission" date="2016-10" db="EMBL/GenBank/DDBJ databases">
        <authorList>
            <person name="Varghese N."/>
            <person name="Submissions S."/>
        </authorList>
    </citation>
    <scope>NUCLEOTIDE SEQUENCE [LARGE SCALE GENOMIC DNA]</scope>
    <source>
        <strain evidence="5 6">BS0292</strain>
    </source>
</reference>
<gene>
    <name evidence="5" type="ORF">SAMN05444065_12613</name>
</gene>
<dbReference type="InterPro" id="IPR044946">
    <property type="entry name" value="Restrct_endonuc_typeI_TRD_sf"/>
</dbReference>
<evidence type="ECO:0000256" key="3">
    <source>
        <dbReference type="ARBA" id="ARBA00023125"/>
    </source>
</evidence>
<dbReference type="InterPro" id="IPR003356">
    <property type="entry name" value="DNA_methylase_A-5"/>
</dbReference>
<dbReference type="EMBL" id="FOVV01000026">
    <property type="protein sequence ID" value="SFO51365.1"/>
    <property type="molecule type" value="Genomic_DNA"/>
</dbReference>
<dbReference type="CDD" id="cd02440">
    <property type="entry name" value="AdoMet_MTases"/>
    <property type="match status" value="1"/>
</dbReference>
<comment type="similarity">
    <text evidence="1">Belongs to the N(4)/N(6)-methyltransferase family.</text>
</comment>